<reference evidence="5" key="1">
    <citation type="submission" date="2015-12" db="EMBL/GenBank/DDBJ databases">
        <title>Update maize B73 reference genome by single molecule sequencing technologies.</title>
        <authorList>
            <consortium name="Maize Genome Sequencing Project"/>
            <person name="Ware D."/>
        </authorList>
    </citation>
    <scope>NUCLEOTIDE SEQUENCE</scope>
    <source>
        <tissue evidence="5">Seedling</tissue>
    </source>
</reference>
<dbReference type="ExpressionAtlas" id="A0A1D6FD33">
    <property type="expression patterns" value="baseline and differential"/>
</dbReference>
<accession>A0A1D6FD33</accession>
<dbReference type="InParanoid" id="A0A1D6FD33"/>
<protein>
    <recommendedName>
        <fullName evidence="1">protein-serine/threonine phosphatase</fullName>
        <ecNumber evidence="1">3.1.3.16</ecNumber>
    </recommendedName>
</protein>
<organism evidence="5">
    <name type="scientific">Zea mays</name>
    <name type="common">Maize</name>
    <dbReference type="NCBI Taxonomy" id="4577"/>
    <lineage>
        <taxon>Eukaryota</taxon>
        <taxon>Viridiplantae</taxon>
        <taxon>Streptophyta</taxon>
        <taxon>Embryophyta</taxon>
        <taxon>Tracheophyta</taxon>
        <taxon>Spermatophyta</taxon>
        <taxon>Magnoliopsida</taxon>
        <taxon>Liliopsida</taxon>
        <taxon>Poales</taxon>
        <taxon>Poaceae</taxon>
        <taxon>PACMAD clade</taxon>
        <taxon>Panicoideae</taxon>
        <taxon>Andropogonodae</taxon>
        <taxon>Andropogoneae</taxon>
        <taxon>Tripsacinae</taxon>
        <taxon>Zea</taxon>
    </lineage>
</organism>
<evidence type="ECO:0000256" key="4">
    <source>
        <dbReference type="SAM" id="MobiDB-lite"/>
    </source>
</evidence>
<dbReference type="Pfam" id="PF00481">
    <property type="entry name" value="PP2C"/>
    <property type="match status" value="1"/>
</dbReference>
<dbReference type="InterPro" id="IPR001932">
    <property type="entry name" value="PPM-type_phosphatase-like_dom"/>
</dbReference>
<evidence type="ECO:0000256" key="1">
    <source>
        <dbReference type="ARBA" id="ARBA00013081"/>
    </source>
</evidence>
<dbReference type="EMBL" id="CM000784">
    <property type="protein sequence ID" value="AQK89933.1"/>
    <property type="molecule type" value="Genomic_DNA"/>
</dbReference>
<evidence type="ECO:0000256" key="3">
    <source>
        <dbReference type="ARBA" id="ARBA00048336"/>
    </source>
</evidence>
<dbReference type="SMR" id="A0A1D6FD33"/>
<evidence type="ECO:0000313" key="5">
    <source>
        <dbReference type="EMBL" id="AQK89933.1"/>
    </source>
</evidence>
<feature type="region of interest" description="Disordered" evidence="4">
    <location>
        <begin position="78"/>
        <end position="102"/>
    </location>
</feature>
<sequence length="155" mass="17128">MHRLGDEFIILATDGVWDVISNKEDVDIVASAPSRAMTANALLDCDVRSWRLKFPTSKSDDCAVVCLFLDHEKSTDSIQGSELNMETTKPTRKEVSTQDANAGVDEDIADAGVHVSSAEHIFKATQQHTTTLREVDEIVPVEEPTTSKKPRRCRS</sequence>
<comment type="catalytic activity">
    <reaction evidence="2">
        <text>O-phospho-L-seryl-[protein] + H2O = L-seryl-[protein] + phosphate</text>
        <dbReference type="Rhea" id="RHEA:20629"/>
        <dbReference type="Rhea" id="RHEA-COMP:9863"/>
        <dbReference type="Rhea" id="RHEA-COMP:11604"/>
        <dbReference type="ChEBI" id="CHEBI:15377"/>
        <dbReference type="ChEBI" id="CHEBI:29999"/>
        <dbReference type="ChEBI" id="CHEBI:43474"/>
        <dbReference type="ChEBI" id="CHEBI:83421"/>
        <dbReference type="EC" id="3.1.3.16"/>
    </reaction>
</comment>
<name>A0A1D6FD33_MAIZE</name>
<proteinExistence type="predicted"/>
<dbReference type="SUPFAM" id="SSF81606">
    <property type="entry name" value="PP2C-like"/>
    <property type="match status" value="1"/>
</dbReference>
<dbReference type="GO" id="GO:0004722">
    <property type="term" value="F:protein serine/threonine phosphatase activity"/>
    <property type="evidence" value="ECO:0007669"/>
    <property type="project" value="UniProtKB-EC"/>
</dbReference>
<dbReference type="AlphaFoldDB" id="A0A1D6FD33"/>
<gene>
    <name evidence="5" type="ORF">ZEAMMB73_Zm00001d008472</name>
</gene>
<dbReference type="Gene3D" id="3.60.40.10">
    <property type="entry name" value="PPM-type phosphatase domain"/>
    <property type="match status" value="1"/>
</dbReference>
<dbReference type="EC" id="3.1.3.16" evidence="1"/>
<dbReference type="InterPro" id="IPR036457">
    <property type="entry name" value="PPM-type-like_dom_sf"/>
</dbReference>
<dbReference type="PROSITE" id="PS51746">
    <property type="entry name" value="PPM_2"/>
    <property type="match status" value="1"/>
</dbReference>
<comment type="catalytic activity">
    <reaction evidence="3">
        <text>O-phospho-L-threonyl-[protein] + H2O = L-threonyl-[protein] + phosphate</text>
        <dbReference type="Rhea" id="RHEA:47004"/>
        <dbReference type="Rhea" id="RHEA-COMP:11060"/>
        <dbReference type="Rhea" id="RHEA-COMP:11605"/>
        <dbReference type="ChEBI" id="CHEBI:15377"/>
        <dbReference type="ChEBI" id="CHEBI:30013"/>
        <dbReference type="ChEBI" id="CHEBI:43474"/>
        <dbReference type="ChEBI" id="CHEBI:61977"/>
        <dbReference type="EC" id="3.1.3.16"/>
    </reaction>
</comment>
<feature type="compositionally biased region" description="Polar residues" evidence="4">
    <location>
        <begin position="78"/>
        <end position="88"/>
    </location>
</feature>
<evidence type="ECO:0000256" key="2">
    <source>
        <dbReference type="ARBA" id="ARBA00047761"/>
    </source>
</evidence>